<accession>A0A6G1GSE3</accession>
<reference evidence="1" key="1">
    <citation type="journal article" date="2020" name="Stud. Mycol.">
        <title>101 Dothideomycetes genomes: a test case for predicting lifestyles and emergence of pathogens.</title>
        <authorList>
            <person name="Haridas S."/>
            <person name="Albert R."/>
            <person name="Binder M."/>
            <person name="Bloem J."/>
            <person name="Labutti K."/>
            <person name="Salamov A."/>
            <person name="Andreopoulos B."/>
            <person name="Baker S."/>
            <person name="Barry K."/>
            <person name="Bills G."/>
            <person name="Bluhm B."/>
            <person name="Cannon C."/>
            <person name="Castanera R."/>
            <person name="Culley D."/>
            <person name="Daum C."/>
            <person name="Ezra D."/>
            <person name="Gonzalez J."/>
            <person name="Henrissat B."/>
            <person name="Kuo A."/>
            <person name="Liang C."/>
            <person name="Lipzen A."/>
            <person name="Lutzoni F."/>
            <person name="Magnuson J."/>
            <person name="Mondo S."/>
            <person name="Nolan M."/>
            <person name="Ohm R."/>
            <person name="Pangilinan J."/>
            <person name="Park H.-J."/>
            <person name="Ramirez L."/>
            <person name="Alfaro M."/>
            <person name="Sun H."/>
            <person name="Tritt A."/>
            <person name="Yoshinaga Y."/>
            <person name="Zwiers L.-H."/>
            <person name="Turgeon B."/>
            <person name="Goodwin S."/>
            <person name="Spatafora J."/>
            <person name="Crous P."/>
            <person name="Grigoriev I."/>
        </authorList>
    </citation>
    <scope>NUCLEOTIDE SEQUENCE</scope>
    <source>
        <strain evidence="1">CBS 113979</strain>
    </source>
</reference>
<sequence length="165" mass="19151">MQCDAVRGPWFEKRWVCQCRQAQAASSTFQAKKCLPKCSCSGAWMRVCMHNYYGGQVTRQVSIEGWVPLMVELRAHEPWPVWRFLSHEMAWTGWVGLDGSWIKWMDGSWRRFECFDGSFPCRWSCRVGMMEVSCCVATMEYSMLSSSLSRYLPIYAGLTSLGNYY</sequence>
<gene>
    <name evidence="1" type="ORF">K402DRAFT_160115</name>
</gene>
<name>A0A6G1GSE3_9PEZI</name>
<dbReference type="EMBL" id="ML977173">
    <property type="protein sequence ID" value="KAF1983668.1"/>
    <property type="molecule type" value="Genomic_DNA"/>
</dbReference>
<dbReference type="AlphaFoldDB" id="A0A6G1GSE3"/>
<evidence type="ECO:0000313" key="1">
    <source>
        <dbReference type="EMBL" id="KAF1983668.1"/>
    </source>
</evidence>
<dbReference type="Proteomes" id="UP000800041">
    <property type="component" value="Unassembled WGS sequence"/>
</dbReference>
<protein>
    <submittedName>
        <fullName evidence="1">Uncharacterized protein</fullName>
    </submittedName>
</protein>
<evidence type="ECO:0000313" key="2">
    <source>
        <dbReference type="Proteomes" id="UP000800041"/>
    </source>
</evidence>
<proteinExistence type="predicted"/>
<keyword evidence="2" id="KW-1185">Reference proteome</keyword>
<organism evidence="1 2">
    <name type="scientific">Aulographum hederae CBS 113979</name>
    <dbReference type="NCBI Taxonomy" id="1176131"/>
    <lineage>
        <taxon>Eukaryota</taxon>
        <taxon>Fungi</taxon>
        <taxon>Dikarya</taxon>
        <taxon>Ascomycota</taxon>
        <taxon>Pezizomycotina</taxon>
        <taxon>Dothideomycetes</taxon>
        <taxon>Pleosporomycetidae</taxon>
        <taxon>Aulographales</taxon>
        <taxon>Aulographaceae</taxon>
    </lineage>
</organism>